<dbReference type="PANTHER" id="PTHR11638:SF155">
    <property type="entry name" value="CHAPERONE PROTEIN CLPC1, CHLOROPLASTIC-LIKE"/>
    <property type="match status" value="1"/>
</dbReference>
<dbReference type="SMART" id="SM00382">
    <property type="entry name" value="AAA"/>
    <property type="match status" value="1"/>
</dbReference>
<dbReference type="InterPro" id="IPR027417">
    <property type="entry name" value="P-loop_NTPase"/>
</dbReference>
<dbReference type="SUPFAM" id="SSF81923">
    <property type="entry name" value="Double Clp-N motif"/>
    <property type="match status" value="1"/>
</dbReference>
<dbReference type="Pfam" id="PF02861">
    <property type="entry name" value="Clp_N"/>
    <property type="match status" value="2"/>
</dbReference>
<dbReference type="Gene3D" id="1.10.8.60">
    <property type="match status" value="2"/>
</dbReference>
<dbReference type="Pfam" id="PF17871">
    <property type="entry name" value="AAA_lid_9"/>
    <property type="match status" value="1"/>
</dbReference>
<organism evidence="1 2">
    <name type="scientific">Hibiscus sabdariffa</name>
    <name type="common">roselle</name>
    <dbReference type="NCBI Taxonomy" id="183260"/>
    <lineage>
        <taxon>Eukaryota</taxon>
        <taxon>Viridiplantae</taxon>
        <taxon>Streptophyta</taxon>
        <taxon>Embryophyta</taxon>
        <taxon>Tracheophyta</taxon>
        <taxon>Spermatophyta</taxon>
        <taxon>Magnoliopsida</taxon>
        <taxon>eudicotyledons</taxon>
        <taxon>Gunneridae</taxon>
        <taxon>Pentapetalae</taxon>
        <taxon>rosids</taxon>
        <taxon>malvids</taxon>
        <taxon>Malvales</taxon>
        <taxon>Malvaceae</taxon>
        <taxon>Malvoideae</taxon>
        <taxon>Hibiscus</taxon>
    </lineage>
</organism>
<name>A0ABR1ZJ20_9ROSI</name>
<keyword evidence="2" id="KW-1185">Reference proteome</keyword>
<dbReference type="InterPro" id="IPR036628">
    <property type="entry name" value="Clp_N_dom_sf"/>
</dbReference>
<dbReference type="Pfam" id="PF10431">
    <property type="entry name" value="ClpB_D2-small"/>
    <property type="match status" value="1"/>
</dbReference>
<gene>
    <name evidence="1" type="ORF">V6N11_027686</name>
</gene>
<dbReference type="CDD" id="cd19499">
    <property type="entry name" value="RecA-like_ClpB_Hsp104-like"/>
    <property type="match status" value="1"/>
</dbReference>
<dbReference type="SMART" id="SM01086">
    <property type="entry name" value="ClpB_D2-small"/>
    <property type="match status" value="1"/>
</dbReference>
<dbReference type="PRINTS" id="PR00300">
    <property type="entry name" value="CLPPROTEASEA"/>
</dbReference>
<dbReference type="InterPro" id="IPR003959">
    <property type="entry name" value="ATPase_AAA_core"/>
</dbReference>
<dbReference type="EMBL" id="JBBPBN010001016">
    <property type="protein sequence ID" value="KAK8480536.1"/>
    <property type="molecule type" value="Genomic_DNA"/>
</dbReference>
<dbReference type="InterPro" id="IPR041546">
    <property type="entry name" value="ClpA/ClpB_AAA_lid"/>
</dbReference>
<dbReference type="InterPro" id="IPR003593">
    <property type="entry name" value="AAA+_ATPase"/>
</dbReference>
<protein>
    <submittedName>
        <fullName evidence="1">Uncharacterized protein</fullName>
    </submittedName>
</protein>
<dbReference type="Proteomes" id="UP001396334">
    <property type="component" value="Unassembled WGS sequence"/>
</dbReference>
<sequence>MARFVDQSALLTIPIHAPSKEMGKPKGSVKMASGLETPPLLRTISLCNELVRFGSPVTLSSLRGCVAKDTSFEGFTGKALEAIMIAREESRRLGHYSIQLDHILLGLIGEGTGIAAQVLKSSGIKLEDAREYAIKNGVRFSGGGITCPRFDFSFSGIGILILSFEEARKLGHNYIGTEHLLLGLLRHACTTDDDDDLENIGFHLSNIRTEVLRMVGEGDKVSVVTEGSTSNTKVATLDGYGANLMQCIGDDEKDLALATPLLPIKVTESSLEGTIVTLTGLKENFEIQHKLRYGFGAVVTAAELSNQYISDGFLPDKAIDLFDKAGAHVSTRRAELLGVVKELRREFRQFMKSKKEEGHSLDKRKFKELHDREMELKMQIHILHKMSQADKIVNVVDFQGIVSSQSGIPFEKLVIDESDMRRKMQETLHKRVIGQDEAVKAVSFCAYDGLWGFYSSKPIASFIFYGPTGVGKSELTKALAADYFGSEEAVIQLDMTEFMESHSLSKLIGSSTEGGQLTDAVRRQPHTVVLFKEIEKAHRDVLNVIHQIINAGSLADGEGRIVDFKNTLLIMTSNAGSNVIEKGERLMEFNLECHYNRIKSLVVEELKQWLGPILVTVLAQVIVFRHLNKLEVKEIADIKLKGVFHRLKAKEIQLHFTERFRERVVEQGYDTKYGARPLKRAIRHLEDSMAEKIVAREIKEGDSATVDVDSDGNVVILNG</sequence>
<dbReference type="InterPro" id="IPR019489">
    <property type="entry name" value="Clp_ATPase_C"/>
</dbReference>
<reference evidence="1 2" key="1">
    <citation type="journal article" date="2024" name="G3 (Bethesda)">
        <title>Genome assembly of Hibiscus sabdariffa L. provides insights into metabolisms of medicinal natural products.</title>
        <authorList>
            <person name="Kim T."/>
        </authorList>
    </citation>
    <scope>NUCLEOTIDE SEQUENCE [LARGE SCALE GENOMIC DNA]</scope>
    <source>
        <strain evidence="1">TK-2024</strain>
        <tissue evidence="1">Old leaves</tissue>
    </source>
</reference>
<evidence type="ECO:0000313" key="1">
    <source>
        <dbReference type="EMBL" id="KAK8480536.1"/>
    </source>
</evidence>
<dbReference type="Pfam" id="PF07724">
    <property type="entry name" value="AAA_2"/>
    <property type="match status" value="1"/>
</dbReference>
<accession>A0ABR1ZJ20</accession>
<dbReference type="InterPro" id="IPR004176">
    <property type="entry name" value="Clp_R_N"/>
</dbReference>
<proteinExistence type="predicted"/>
<dbReference type="Gene3D" id="4.10.860.10">
    <property type="entry name" value="UVR domain"/>
    <property type="match status" value="1"/>
</dbReference>
<dbReference type="InterPro" id="IPR001270">
    <property type="entry name" value="ClpA/B"/>
</dbReference>
<dbReference type="Gene3D" id="3.40.50.300">
    <property type="entry name" value="P-loop containing nucleotide triphosphate hydrolases"/>
    <property type="match status" value="1"/>
</dbReference>
<comment type="caution">
    <text evidence="1">The sequence shown here is derived from an EMBL/GenBank/DDBJ whole genome shotgun (WGS) entry which is preliminary data.</text>
</comment>
<evidence type="ECO:0000313" key="2">
    <source>
        <dbReference type="Proteomes" id="UP001396334"/>
    </source>
</evidence>
<dbReference type="PANTHER" id="PTHR11638">
    <property type="entry name" value="ATP-DEPENDENT CLP PROTEASE"/>
    <property type="match status" value="1"/>
</dbReference>
<dbReference type="SUPFAM" id="SSF52540">
    <property type="entry name" value="P-loop containing nucleoside triphosphate hydrolases"/>
    <property type="match status" value="2"/>
</dbReference>
<dbReference type="InterPro" id="IPR050130">
    <property type="entry name" value="ClpA_ClpB"/>
</dbReference>
<dbReference type="PROSITE" id="PS51903">
    <property type="entry name" value="CLP_R"/>
    <property type="match status" value="1"/>
</dbReference>
<dbReference type="Gene3D" id="1.10.1780.10">
    <property type="entry name" value="Clp, N-terminal domain"/>
    <property type="match status" value="2"/>
</dbReference>